<name>A0A3R9LUY7_STRCR</name>
<protein>
    <submittedName>
        <fullName evidence="1">Uncharacterized protein</fullName>
    </submittedName>
</protein>
<reference evidence="1 2" key="1">
    <citation type="submission" date="2018-11" db="EMBL/GenBank/DDBJ databases">
        <title>Species Designations Belie Phenotypic and Genotypic Heterogeneity in Oral Streptococci.</title>
        <authorList>
            <person name="Velsko I."/>
        </authorList>
    </citation>
    <scope>NUCLEOTIDE SEQUENCE [LARGE SCALE GENOMIC DNA]</scope>
    <source>
        <strain evidence="1 2">A54</strain>
    </source>
</reference>
<accession>A0A3R9LUY7</accession>
<organism evidence="1 2">
    <name type="scientific">Streptococcus cristatus</name>
    <dbReference type="NCBI Taxonomy" id="45634"/>
    <lineage>
        <taxon>Bacteria</taxon>
        <taxon>Bacillati</taxon>
        <taxon>Bacillota</taxon>
        <taxon>Bacilli</taxon>
        <taxon>Lactobacillales</taxon>
        <taxon>Streptococcaceae</taxon>
        <taxon>Streptococcus</taxon>
    </lineage>
</organism>
<dbReference type="EMBL" id="RJPQ01000026">
    <property type="protein sequence ID" value="RSJ82957.1"/>
    <property type="molecule type" value="Genomic_DNA"/>
</dbReference>
<dbReference type="Proteomes" id="UP000277890">
    <property type="component" value="Unassembled WGS sequence"/>
</dbReference>
<dbReference type="AlphaFoldDB" id="A0A3R9LUY7"/>
<proteinExistence type="predicted"/>
<comment type="caution">
    <text evidence="1">The sequence shown here is derived from an EMBL/GenBank/DDBJ whole genome shotgun (WGS) entry which is preliminary data.</text>
</comment>
<dbReference type="RefSeq" id="WP_125370695.1">
    <property type="nucleotide sequence ID" value="NZ_RJPO01000002.1"/>
</dbReference>
<gene>
    <name evidence="1" type="ORF">D8794_11185</name>
</gene>
<evidence type="ECO:0000313" key="1">
    <source>
        <dbReference type="EMBL" id="RSJ82957.1"/>
    </source>
</evidence>
<evidence type="ECO:0000313" key="2">
    <source>
        <dbReference type="Proteomes" id="UP000277890"/>
    </source>
</evidence>
<sequence>MTYEYTDKELNLFNQEETVYSVDPKLARNKGRDVITDKPSEMLQGGESNRITIGNQYFRVVSVKNDRATGFQGMAVAPIVNGQVDTNSVAVVAPGTTPTDVNDFIFVLREK</sequence>